<evidence type="ECO:0000313" key="2">
    <source>
        <dbReference type="Proteomes" id="UP000032142"/>
    </source>
</evidence>
<keyword evidence="2" id="KW-1185">Reference proteome</keyword>
<evidence type="ECO:0000313" key="1">
    <source>
        <dbReference type="EMBL" id="KHG21544.1"/>
    </source>
</evidence>
<dbReference type="Proteomes" id="UP000032142">
    <property type="component" value="Unassembled WGS sequence"/>
</dbReference>
<accession>A0A0B0PB37</accession>
<gene>
    <name evidence="1" type="ORF">F383_28056</name>
</gene>
<name>A0A0B0PB37_GOSAR</name>
<protein>
    <submittedName>
        <fullName evidence="1">Uncharacterized protein</fullName>
    </submittedName>
</protein>
<proteinExistence type="predicted"/>
<sequence length="28" mass="3334">MIFIAKEINMSITCMYMFKNSLCHVVCY</sequence>
<reference evidence="2" key="1">
    <citation type="submission" date="2014-09" db="EMBL/GenBank/DDBJ databases">
        <authorList>
            <person name="Mudge J."/>
            <person name="Ramaraj T."/>
            <person name="Lindquist I.E."/>
            <person name="Bharti A.K."/>
            <person name="Sundararajan A."/>
            <person name="Cameron C.T."/>
            <person name="Woodward J.E."/>
            <person name="May G.D."/>
            <person name="Brubaker C."/>
            <person name="Broadhvest J."/>
            <person name="Wilkins T.A."/>
        </authorList>
    </citation>
    <scope>NUCLEOTIDE SEQUENCE</scope>
    <source>
        <strain evidence="2">cv. AKA8401</strain>
    </source>
</reference>
<organism evidence="1 2">
    <name type="scientific">Gossypium arboreum</name>
    <name type="common">Tree cotton</name>
    <name type="synonym">Gossypium nanking</name>
    <dbReference type="NCBI Taxonomy" id="29729"/>
    <lineage>
        <taxon>Eukaryota</taxon>
        <taxon>Viridiplantae</taxon>
        <taxon>Streptophyta</taxon>
        <taxon>Embryophyta</taxon>
        <taxon>Tracheophyta</taxon>
        <taxon>Spermatophyta</taxon>
        <taxon>Magnoliopsida</taxon>
        <taxon>eudicotyledons</taxon>
        <taxon>Gunneridae</taxon>
        <taxon>Pentapetalae</taxon>
        <taxon>rosids</taxon>
        <taxon>malvids</taxon>
        <taxon>Malvales</taxon>
        <taxon>Malvaceae</taxon>
        <taxon>Malvoideae</taxon>
        <taxon>Gossypium</taxon>
    </lineage>
</organism>
<dbReference type="EMBL" id="KN418868">
    <property type="protein sequence ID" value="KHG21544.1"/>
    <property type="molecule type" value="Genomic_DNA"/>
</dbReference>
<dbReference type="AlphaFoldDB" id="A0A0B0PB37"/>